<dbReference type="AlphaFoldDB" id="A0A1B1ALW5"/>
<dbReference type="InterPro" id="IPR006683">
    <property type="entry name" value="Thioestr_dom"/>
</dbReference>
<protein>
    <recommendedName>
        <fullName evidence="1">Thioesterase domain-containing protein</fullName>
    </recommendedName>
</protein>
<dbReference type="KEGG" id="cbot:ATE48_17285"/>
<dbReference type="Proteomes" id="UP000092498">
    <property type="component" value="Chromosome"/>
</dbReference>
<dbReference type="CDD" id="cd03443">
    <property type="entry name" value="PaaI_thioesterase"/>
    <property type="match status" value="1"/>
</dbReference>
<dbReference type="Gene3D" id="3.10.129.10">
    <property type="entry name" value="Hotdog Thioesterase"/>
    <property type="match status" value="1"/>
</dbReference>
<sequence length="154" mass="16535">MNGDGTPQTTWTGGVTLTDGPFAGWTTWSKGGDPYETLIGPFYFRDQDGHARCVFEPQRHHLNGGGAIHGGCLMSFADFSLFAIAHNTLKGAHAVTLTFSSEFIGAGAPGERVEAHGEVLRDTRAVTFVRGIVTQAARPLLSFSGTLKKIARRE</sequence>
<dbReference type="EMBL" id="CP013244">
    <property type="protein sequence ID" value="ANP47531.1"/>
    <property type="molecule type" value="Genomic_DNA"/>
</dbReference>
<dbReference type="InParanoid" id="A0A1B1ALW5"/>
<evidence type="ECO:0000313" key="3">
    <source>
        <dbReference type="Proteomes" id="UP000092498"/>
    </source>
</evidence>
<name>A0A1B1ALW5_9PROT</name>
<dbReference type="InterPro" id="IPR029069">
    <property type="entry name" value="HotDog_dom_sf"/>
</dbReference>
<keyword evidence="3" id="KW-1185">Reference proteome</keyword>
<proteinExistence type="predicted"/>
<feature type="domain" description="Thioesterase" evidence="1">
    <location>
        <begin position="65"/>
        <end position="135"/>
    </location>
</feature>
<gene>
    <name evidence="2" type="ORF">ATE48_17285</name>
</gene>
<dbReference type="OrthoDB" id="5741080at2"/>
<reference evidence="2 3" key="1">
    <citation type="submission" date="2015-11" db="EMBL/GenBank/DDBJ databases">
        <title>Whole-Genome Sequence of Candidatus Oderbacter manganicum from the National Park Lower Oder Valley, Germany.</title>
        <authorList>
            <person name="Braun B."/>
            <person name="Liere K."/>
            <person name="Szewzyk U."/>
        </authorList>
    </citation>
    <scope>NUCLEOTIDE SEQUENCE [LARGE SCALE GENOMIC DNA]</scope>
    <source>
        <strain evidence="2 3">OTSz_A_272</strain>
    </source>
</reference>
<dbReference type="RefSeq" id="WP_066773755.1">
    <property type="nucleotide sequence ID" value="NZ_CP013244.1"/>
</dbReference>
<dbReference type="Pfam" id="PF03061">
    <property type="entry name" value="4HBT"/>
    <property type="match status" value="1"/>
</dbReference>
<evidence type="ECO:0000259" key="1">
    <source>
        <dbReference type="Pfam" id="PF03061"/>
    </source>
</evidence>
<organism evidence="2 3">
    <name type="scientific">Candidatus Viadribacter manganicus</name>
    <dbReference type="NCBI Taxonomy" id="1759059"/>
    <lineage>
        <taxon>Bacteria</taxon>
        <taxon>Pseudomonadati</taxon>
        <taxon>Pseudomonadota</taxon>
        <taxon>Alphaproteobacteria</taxon>
        <taxon>Hyphomonadales</taxon>
        <taxon>Hyphomonadaceae</taxon>
        <taxon>Candidatus Viadribacter</taxon>
    </lineage>
</organism>
<dbReference type="GO" id="GO:0016790">
    <property type="term" value="F:thiolester hydrolase activity"/>
    <property type="evidence" value="ECO:0007669"/>
    <property type="project" value="UniProtKB-ARBA"/>
</dbReference>
<accession>A0A1B1ALW5</accession>
<dbReference type="STRING" id="1759059.ATE48_17285"/>
<dbReference type="SUPFAM" id="SSF54637">
    <property type="entry name" value="Thioesterase/thiol ester dehydrase-isomerase"/>
    <property type="match status" value="1"/>
</dbReference>
<evidence type="ECO:0000313" key="2">
    <source>
        <dbReference type="EMBL" id="ANP47531.1"/>
    </source>
</evidence>